<dbReference type="GO" id="GO:0046872">
    <property type="term" value="F:metal ion binding"/>
    <property type="evidence" value="ECO:0007669"/>
    <property type="project" value="UniProtKB-KW"/>
</dbReference>
<dbReference type="SFLD" id="SFLDS00029">
    <property type="entry name" value="Radical_SAM"/>
    <property type="match status" value="1"/>
</dbReference>
<dbReference type="Gene3D" id="3.80.30.20">
    <property type="entry name" value="tm_1862 like domain"/>
    <property type="match status" value="1"/>
</dbReference>
<keyword evidence="2" id="KW-0949">S-adenosyl-L-methionine</keyword>
<dbReference type="EMBL" id="QICS01000013">
    <property type="protein sequence ID" value="PXV86285.1"/>
    <property type="molecule type" value="Genomic_DNA"/>
</dbReference>
<evidence type="ECO:0000256" key="3">
    <source>
        <dbReference type="ARBA" id="ARBA00022723"/>
    </source>
</evidence>
<dbReference type="Pfam" id="PF04055">
    <property type="entry name" value="Radical_SAM"/>
    <property type="match status" value="1"/>
</dbReference>
<dbReference type="InterPro" id="IPR006638">
    <property type="entry name" value="Elp3/MiaA/NifB-like_rSAM"/>
</dbReference>
<sequence>MINKMIMIFPPGWTPFAPYLALPQLKGYLNENELDADIIDENIIFFDNLLNGEYIKDKWEKLSGMFDRLNSKDVLNNKEQVLFKRLIRIKLYEKHVNNIDMYKNRLRSCGDILDKNAYEEIIQVFSVALDIVNIFYNQIIDFTNIDFIHYRRDRIEDIIKLLDDRKNNIFLDYYSELRYSLIEQILRYEFVGFSITSVAQLVPALTLCKMIREKDKNIIIYLGGNYVTRLVQQRVEKLAFIFDYIDFLSCYEGEYTLKELLEGKITRKNISDKIQTICNIVHCENGKIVFNKKKDFDISDVKCPNFDGFDISLYFNPILIIPLLTSKNCYSNCAFCTISSGTGGKRYKVLDLREVYKHMLLLKKKYNTKYFTFVDETFAFPRMLELSSMIIKNSNNDFLWYTETRFDYPITDEEGKVLYEGGLRKLQFGLESYNQRILDLMEKRVKLECIRSTLECCMKNKISFHLFYILGFPKETKEEAMTTIKFVKDIIYQARTVYGLQECSTGFSSFGLEKGSKVYKNPDEYSIVIMPDNKNDIGLANEYIAKEGLTEYEAIQMTNDLIENDNKGRGVYIPITRLLGEEFSLFFATKDPEEMYDYKFEYLMTEICLKIKNNPFSNKTGLCYLYYNFTNCNSLILNHGPSELTSFEESLLKVYQFKKWDNEKINKEKMIGLNPFIRYEKQSDSGIIFAYDAITGEDYELNEFTYEAMKIIDRHDYNEAKDILIKNNIFDHKEFTKFIKNVCDTRLVVQYYFV</sequence>
<dbReference type="Gene3D" id="3.40.50.280">
    <property type="entry name" value="Cobalamin-binding domain"/>
    <property type="match status" value="1"/>
</dbReference>
<reference evidence="7 8" key="1">
    <citation type="submission" date="2018-05" db="EMBL/GenBank/DDBJ databases">
        <title>Genomic Encyclopedia of Type Strains, Phase IV (KMG-IV): sequencing the most valuable type-strain genomes for metagenomic binning, comparative biology and taxonomic classification.</title>
        <authorList>
            <person name="Goeker M."/>
        </authorList>
    </citation>
    <scope>NUCLEOTIDE SEQUENCE [LARGE SCALE GENOMIC DNA]</scope>
    <source>
        <strain evidence="7 8">DSM 28816</strain>
    </source>
</reference>
<organism evidence="7 8">
    <name type="scientific">Lachnotalea glycerini</name>
    <dbReference type="NCBI Taxonomy" id="1763509"/>
    <lineage>
        <taxon>Bacteria</taxon>
        <taxon>Bacillati</taxon>
        <taxon>Bacillota</taxon>
        <taxon>Clostridia</taxon>
        <taxon>Lachnospirales</taxon>
        <taxon>Lachnospiraceae</taxon>
        <taxon>Lachnotalea</taxon>
    </lineage>
</organism>
<dbReference type="GO" id="GO:0051536">
    <property type="term" value="F:iron-sulfur cluster binding"/>
    <property type="evidence" value="ECO:0007669"/>
    <property type="project" value="UniProtKB-KW"/>
</dbReference>
<name>A0A318EKD7_9FIRM</name>
<evidence type="ECO:0000313" key="8">
    <source>
        <dbReference type="Proteomes" id="UP000247523"/>
    </source>
</evidence>
<dbReference type="InterPro" id="IPR051198">
    <property type="entry name" value="BchE-like"/>
</dbReference>
<comment type="cofactor">
    <cofactor evidence="1">
        <name>[4Fe-4S] cluster</name>
        <dbReference type="ChEBI" id="CHEBI:49883"/>
    </cofactor>
</comment>
<dbReference type="GO" id="GO:0003824">
    <property type="term" value="F:catalytic activity"/>
    <property type="evidence" value="ECO:0007669"/>
    <property type="project" value="InterPro"/>
</dbReference>
<dbReference type="Proteomes" id="UP000247523">
    <property type="component" value="Unassembled WGS sequence"/>
</dbReference>
<dbReference type="PANTHER" id="PTHR43409">
    <property type="entry name" value="ANAEROBIC MAGNESIUM-PROTOPORPHYRIN IX MONOMETHYL ESTER CYCLASE-RELATED"/>
    <property type="match status" value="1"/>
</dbReference>
<dbReference type="InterPro" id="IPR007197">
    <property type="entry name" value="rSAM"/>
</dbReference>
<dbReference type="AlphaFoldDB" id="A0A318EKD7"/>
<keyword evidence="4" id="KW-0408">Iron</keyword>
<accession>A0A318EKD7</accession>
<evidence type="ECO:0000256" key="1">
    <source>
        <dbReference type="ARBA" id="ARBA00001966"/>
    </source>
</evidence>
<evidence type="ECO:0000256" key="4">
    <source>
        <dbReference type="ARBA" id="ARBA00023004"/>
    </source>
</evidence>
<dbReference type="SFLD" id="SFLDG01082">
    <property type="entry name" value="B12-binding_domain_containing"/>
    <property type="match status" value="1"/>
</dbReference>
<gene>
    <name evidence="7" type="ORF">C8E03_11370</name>
</gene>
<proteinExistence type="predicted"/>
<dbReference type="InterPro" id="IPR023404">
    <property type="entry name" value="rSAM_horseshoe"/>
</dbReference>
<dbReference type="RefSeq" id="WP_110291779.1">
    <property type="nucleotide sequence ID" value="NZ_QICS01000013.1"/>
</dbReference>
<evidence type="ECO:0000256" key="2">
    <source>
        <dbReference type="ARBA" id="ARBA00022691"/>
    </source>
</evidence>
<keyword evidence="3" id="KW-0479">Metal-binding</keyword>
<comment type="caution">
    <text evidence="7">The sequence shown here is derived from an EMBL/GenBank/DDBJ whole genome shotgun (WGS) entry which is preliminary data.</text>
</comment>
<dbReference type="SMART" id="SM00729">
    <property type="entry name" value="Elp3"/>
    <property type="match status" value="1"/>
</dbReference>
<dbReference type="InterPro" id="IPR058240">
    <property type="entry name" value="rSAM_sf"/>
</dbReference>
<evidence type="ECO:0000256" key="5">
    <source>
        <dbReference type="ARBA" id="ARBA00023014"/>
    </source>
</evidence>
<dbReference type="SUPFAM" id="SSF102114">
    <property type="entry name" value="Radical SAM enzymes"/>
    <property type="match status" value="1"/>
</dbReference>
<dbReference type="PROSITE" id="PS51918">
    <property type="entry name" value="RADICAL_SAM"/>
    <property type="match status" value="1"/>
</dbReference>
<feature type="domain" description="Radical SAM core" evidence="6">
    <location>
        <begin position="315"/>
        <end position="547"/>
    </location>
</feature>
<evidence type="ECO:0000313" key="7">
    <source>
        <dbReference type="EMBL" id="PXV86285.1"/>
    </source>
</evidence>
<keyword evidence="5" id="KW-0411">Iron-sulfur</keyword>
<evidence type="ECO:0000259" key="6">
    <source>
        <dbReference type="PROSITE" id="PS51918"/>
    </source>
</evidence>
<protein>
    <submittedName>
        <fullName evidence="7">Radical SAM superfamily enzyme YgiQ (UPF0313 family)</fullName>
    </submittedName>
</protein>